<organism evidence="1 2">
    <name type="scientific">Eggerthia catenaformis OT 569 = DSM 20559</name>
    <dbReference type="NCBI Taxonomy" id="999415"/>
    <lineage>
        <taxon>Bacteria</taxon>
        <taxon>Bacillati</taxon>
        <taxon>Bacillota</taxon>
        <taxon>Erysipelotrichia</taxon>
        <taxon>Erysipelotrichales</taxon>
        <taxon>Coprobacillaceae</taxon>
        <taxon>Eggerthia</taxon>
    </lineage>
</organism>
<dbReference type="BioCyc" id="ECAT999415-HMP:GTTI-522-MONOMER"/>
<name>M2PNH0_9FIRM</name>
<protein>
    <submittedName>
        <fullName evidence="1">Uncharacterized protein</fullName>
    </submittedName>
</protein>
<comment type="caution">
    <text evidence="1">The sequence shown here is derived from an EMBL/GenBank/DDBJ whole genome shotgun (WGS) entry which is preliminary data.</text>
</comment>
<dbReference type="OrthoDB" id="2031067at2"/>
<keyword evidence="2" id="KW-1185">Reference proteome</keyword>
<proteinExistence type="predicted"/>
<reference evidence="1 2" key="1">
    <citation type="submission" date="2013-02" db="EMBL/GenBank/DDBJ databases">
        <title>The Genome Sequence of Lactobacillus catenaformis F0143.</title>
        <authorList>
            <consortium name="The Broad Institute Genome Sequencing Platform"/>
            <person name="Earl A."/>
            <person name="Ward D."/>
            <person name="Feldgarden M."/>
            <person name="Gevers D."/>
            <person name="Izard J."/>
            <person name="Blanton J.M."/>
            <person name="Mathney J."/>
            <person name="Dewhirst F.E."/>
            <person name="Young S.K."/>
            <person name="Zeng Q."/>
            <person name="Gargeya S."/>
            <person name="Fitzgerald M."/>
            <person name="Haas B."/>
            <person name="Abouelleil A."/>
            <person name="Alvarado L."/>
            <person name="Arachchi H.M."/>
            <person name="Berlin A."/>
            <person name="Chapman S.B."/>
            <person name="Gearin G."/>
            <person name="Goldberg J."/>
            <person name="Griggs A."/>
            <person name="Gujja S."/>
            <person name="Hansen M."/>
            <person name="Heiman D."/>
            <person name="Howarth C."/>
            <person name="Larimer J."/>
            <person name="Lui A."/>
            <person name="MacDonald P.J.P."/>
            <person name="McCowen C."/>
            <person name="Montmayeur A."/>
            <person name="Murphy C."/>
            <person name="Neiman D."/>
            <person name="Pearson M."/>
            <person name="Priest M."/>
            <person name="Roberts A."/>
            <person name="Saif S."/>
            <person name="Shea T."/>
            <person name="Sisk P."/>
            <person name="Stolte C."/>
            <person name="Sykes S."/>
            <person name="Wortman J."/>
            <person name="Nusbaum C."/>
            <person name="Birren B."/>
        </authorList>
    </citation>
    <scope>NUCLEOTIDE SEQUENCE [LARGE SCALE GENOMIC DNA]</scope>
    <source>
        <strain evidence="1 2">OT 569</strain>
    </source>
</reference>
<dbReference type="Proteomes" id="UP000011758">
    <property type="component" value="Unassembled WGS sequence"/>
</dbReference>
<sequence length="210" mass="25371">MYHLKNWYISHYKGYLIAYGDVYNNPRFNQGHLIHTSKLDKIEEYQDYLIAYTKNSQYKCSYKDHREDLKDLLDNQILYQKIKEAINTYKEERTQYLLQYIKDEEKACILVFDDTQYHFNSFIYKDHDYIFYTRESNVSLGMFDDALHIGTQTEFAFIPTLYAVQFYEWDNNYGKVYLLNIGKHSLNISFTVFYHQPLLLRSGDIKLIEI</sequence>
<accession>M2PNH0</accession>
<evidence type="ECO:0000313" key="1">
    <source>
        <dbReference type="EMBL" id="EMD17134.1"/>
    </source>
</evidence>
<evidence type="ECO:0000313" key="2">
    <source>
        <dbReference type="Proteomes" id="UP000011758"/>
    </source>
</evidence>
<dbReference type="AlphaFoldDB" id="M2PNH0"/>
<dbReference type="EMBL" id="AGEJ01000010">
    <property type="protein sequence ID" value="EMD17134.1"/>
    <property type="molecule type" value="Genomic_DNA"/>
</dbReference>
<dbReference type="STRING" id="999415.HMPREF9943_00505"/>
<gene>
    <name evidence="1" type="ORF">HMPREF9943_00505</name>
</gene>
<dbReference type="RefSeq" id="WP_004801706.1">
    <property type="nucleotide sequence ID" value="NZ_AUGJ01000003.1"/>
</dbReference>